<evidence type="ECO:0000313" key="2">
    <source>
        <dbReference type="Proteomes" id="UP000813444"/>
    </source>
</evidence>
<proteinExistence type="predicted"/>
<reference evidence="1" key="1">
    <citation type="journal article" date="2021" name="Nat. Commun.">
        <title>Genetic determinants of endophytism in the Arabidopsis root mycobiome.</title>
        <authorList>
            <person name="Mesny F."/>
            <person name="Miyauchi S."/>
            <person name="Thiergart T."/>
            <person name="Pickel B."/>
            <person name="Atanasova L."/>
            <person name="Karlsson M."/>
            <person name="Huettel B."/>
            <person name="Barry K.W."/>
            <person name="Haridas S."/>
            <person name="Chen C."/>
            <person name="Bauer D."/>
            <person name="Andreopoulos W."/>
            <person name="Pangilinan J."/>
            <person name="LaButti K."/>
            <person name="Riley R."/>
            <person name="Lipzen A."/>
            <person name="Clum A."/>
            <person name="Drula E."/>
            <person name="Henrissat B."/>
            <person name="Kohler A."/>
            <person name="Grigoriev I.V."/>
            <person name="Martin F.M."/>
            <person name="Hacquard S."/>
        </authorList>
    </citation>
    <scope>NUCLEOTIDE SEQUENCE</scope>
    <source>
        <strain evidence="1">MPI-CAGE-CH-0235</strain>
    </source>
</reference>
<sequence length="229" mass="25459">MEESCRWAKRLVAQGVGGEGPACDVVVGRQRGCDWTGVATETPLCWGFWRGPWRHNDDGKCERESSFRLQPLLQPEGLSVCPLWICPCSATTAWTLSLGLEQLQHVELMSMANMYAGKLGTGRSSWENRKSWNKMLNNTGLRWTVLCVEAVNSNEADDVTHARTPSLPHSPPALMCCYCCSLSHFALIATSAHGFKVMLRHGPDRRPPLLRGRAIMTTRIQAEPSFGMD</sequence>
<name>A0A8K0SSJ7_9HYPO</name>
<keyword evidence="2" id="KW-1185">Reference proteome</keyword>
<accession>A0A8K0SSJ7</accession>
<gene>
    <name evidence="1" type="ORF">B0I35DRAFT_200456</name>
</gene>
<dbReference type="Proteomes" id="UP000813444">
    <property type="component" value="Unassembled WGS sequence"/>
</dbReference>
<protein>
    <submittedName>
        <fullName evidence="1">Uncharacterized protein</fullName>
    </submittedName>
</protein>
<evidence type="ECO:0000313" key="1">
    <source>
        <dbReference type="EMBL" id="KAH7320835.1"/>
    </source>
</evidence>
<organism evidence="1 2">
    <name type="scientific">Stachybotrys elegans</name>
    <dbReference type="NCBI Taxonomy" id="80388"/>
    <lineage>
        <taxon>Eukaryota</taxon>
        <taxon>Fungi</taxon>
        <taxon>Dikarya</taxon>
        <taxon>Ascomycota</taxon>
        <taxon>Pezizomycotina</taxon>
        <taxon>Sordariomycetes</taxon>
        <taxon>Hypocreomycetidae</taxon>
        <taxon>Hypocreales</taxon>
        <taxon>Stachybotryaceae</taxon>
        <taxon>Stachybotrys</taxon>
    </lineage>
</organism>
<dbReference type="EMBL" id="JAGPNK010000005">
    <property type="protein sequence ID" value="KAH7320835.1"/>
    <property type="molecule type" value="Genomic_DNA"/>
</dbReference>
<dbReference type="AlphaFoldDB" id="A0A8K0SSJ7"/>
<comment type="caution">
    <text evidence="1">The sequence shown here is derived from an EMBL/GenBank/DDBJ whole genome shotgun (WGS) entry which is preliminary data.</text>
</comment>